<feature type="chain" id="PRO_5043328751" evidence="1">
    <location>
        <begin position="19"/>
        <end position="391"/>
    </location>
</feature>
<protein>
    <submittedName>
        <fullName evidence="2">Uncharacterized protein</fullName>
    </submittedName>
</protein>
<keyword evidence="1" id="KW-0732">Signal</keyword>
<evidence type="ECO:0000256" key="1">
    <source>
        <dbReference type="SAM" id="SignalP"/>
    </source>
</evidence>
<evidence type="ECO:0000313" key="3">
    <source>
        <dbReference type="Proteomes" id="UP001375240"/>
    </source>
</evidence>
<proteinExistence type="predicted"/>
<accession>A0AAV9UM03</accession>
<evidence type="ECO:0000313" key="2">
    <source>
        <dbReference type="EMBL" id="KAK6344164.1"/>
    </source>
</evidence>
<reference evidence="2 3" key="1">
    <citation type="submission" date="2019-10" db="EMBL/GenBank/DDBJ databases">
        <authorList>
            <person name="Palmer J.M."/>
        </authorList>
    </citation>
    <scope>NUCLEOTIDE SEQUENCE [LARGE SCALE GENOMIC DNA]</scope>
    <source>
        <strain evidence="2 3">TWF696</strain>
    </source>
</reference>
<name>A0AAV9UM03_9PEZI</name>
<organism evidence="2 3">
    <name type="scientific">Orbilia brochopaga</name>
    <dbReference type="NCBI Taxonomy" id="3140254"/>
    <lineage>
        <taxon>Eukaryota</taxon>
        <taxon>Fungi</taxon>
        <taxon>Dikarya</taxon>
        <taxon>Ascomycota</taxon>
        <taxon>Pezizomycotina</taxon>
        <taxon>Orbiliomycetes</taxon>
        <taxon>Orbiliales</taxon>
        <taxon>Orbiliaceae</taxon>
        <taxon>Orbilia</taxon>
    </lineage>
</organism>
<dbReference type="Proteomes" id="UP001375240">
    <property type="component" value="Unassembled WGS sequence"/>
</dbReference>
<comment type="caution">
    <text evidence="2">The sequence shown here is derived from an EMBL/GenBank/DDBJ whole genome shotgun (WGS) entry which is preliminary data.</text>
</comment>
<feature type="signal peptide" evidence="1">
    <location>
        <begin position="1"/>
        <end position="18"/>
    </location>
</feature>
<dbReference type="EMBL" id="JAVHNQ010000006">
    <property type="protein sequence ID" value="KAK6344164.1"/>
    <property type="molecule type" value="Genomic_DNA"/>
</dbReference>
<keyword evidence="3" id="KW-1185">Reference proteome</keyword>
<gene>
    <name evidence="2" type="ORF">TWF696_007806</name>
</gene>
<dbReference type="AlphaFoldDB" id="A0AAV9UM03"/>
<sequence length="391" mass="43668">MLVLSSLILLLLLPLCLLSSTGLVHQSYRSLLQITKNALTRAVGPPAVNSIFRRDLESNGVAAYFTTEVQVSGGTISLMIPDRVDTLDVHFCVTDPDINDIYLNGDFATLEKCRPGDPTQSWQTIGQGNRHPGWVSFNTLMYSGYIRNEKTGRCLWADAVPFDQPGDVTDDRVGMQALGFLTVQDCRKGIPKPVQFRFDPLDTSDDNSFLERIYPKSPNGLAPMGYATQDPADEWNHYYRCPDSSLQTLAIPRLFNLTALNITFSPAIWGCRSSTLSGVETAFAGMNPSPLQNLADILAEQAKVQPSLTSLYTPSPTPECISKRSLERLQAEYELKKREYEIWKRDYNWTFWAQCDQARKDVNQKAIIDLGCSQMPWPVDPPPPPPPQPSC</sequence>